<evidence type="ECO:0000259" key="2">
    <source>
        <dbReference type="PROSITE" id="PS50181"/>
    </source>
</evidence>
<dbReference type="AlphaFoldDB" id="A0AAN5CRV4"/>
<gene>
    <name evidence="3" type="ORF">PMAYCL1PPCAC_19624</name>
</gene>
<keyword evidence="4" id="KW-1185">Reference proteome</keyword>
<feature type="non-terminal residue" evidence="3">
    <location>
        <position position="1"/>
    </location>
</feature>
<dbReference type="EMBL" id="BTRK01000004">
    <property type="protein sequence ID" value="GMR49429.1"/>
    <property type="molecule type" value="Genomic_DNA"/>
</dbReference>
<feature type="non-terminal residue" evidence="3">
    <location>
        <position position="187"/>
    </location>
</feature>
<reference evidence="4" key="1">
    <citation type="submission" date="2022-10" db="EMBL/GenBank/DDBJ databases">
        <title>Genome assembly of Pristionchus species.</title>
        <authorList>
            <person name="Yoshida K."/>
            <person name="Sommer R.J."/>
        </authorList>
    </citation>
    <scope>NUCLEOTIDE SEQUENCE [LARGE SCALE GENOMIC DNA]</scope>
    <source>
        <strain evidence="4">RS5460</strain>
    </source>
</reference>
<proteinExistence type="predicted"/>
<dbReference type="InterPro" id="IPR001810">
    <property type="entry name" value="F-box_dom"/>
</dbReference>
<feature type="domain" description="F-box" evidence="2">
    <location>
        <begin position="74"/>
        <end position="101"/>
    </location>
</feature>
<evidence type="ECO:0000313" key="3">
    <source>
        <dbReference type="EMBL" id="GMR49429.1"/>
    </source>
</evidence>
<evidence type="ECO:0000256" key="1">
    <source>
        <dbReference type="SAM" id="Coils"/>
    </source>
</evidence>
<sequence length="187" mass="22568">LYLSRRKNLASDFAKKLEEVKTKHQRGSADSRFLAWNKREKIWRRKREEDEIKAIERLNQKNKELIEFLQKNSPFPFMGLPDELISDIISILDMKDRLRARVNKRLDKIELESKYHIKNLHIKALKSEWLFNYYMQFPVISLFFWEKSYSSECIKRISRNVSIGNLWIELSGSDDFHRQVSNLIKEF</sequence>
<keyword evidence="1" id="KW-0175">Coiled coil</keyword>
<feature type="coiled-coil region" evidence="1">
    <location>
        <begin position="45"/>
        <end position="72"/>
    </location>
</feature>
<dbReference type="CDD" id="cd09917">
    <property type="entry name" value="F-box_SF"/>
    <property type="match status" value="1"/>
</dbReference>
<dbReference type="PROSITE" id="PS50181">
    <property type="entry name" value="FBOX"/>
    <property type="match status" value="1"/>
</dbReference>
<dbReference type="SUPFAM" id="SSF81383">
    <property type="entry name" value="F-box domain"/>
    <property type="match status" value="1"/>
</dbReference>
<dbReference type="InterPro" id="IPR036047">
    <property type="entry name" value="F-box-like_dom_sf"/>
</dbReference>
<name>A0AAN5CRV4_9BILA</name>
<protein>
    <recommendedName>
        <fullName evidence="2">F-box domain-containing protein</fullName>
    </recommendedName>
</protein>
<organism evidence="3 4">
    <name type="scientific">Pristionchus mayeri</name>
    <dbReference type="NCBI Taxonomy" id="1317129"/>
    <lineage>
        <taxon>Eukaryota</taxon>
        <taxon>Metazoa</taxon>
        <taxon>Ecdysozoa</taxon>
        <taxon>Nematoda</taxon>
        <taxon>Chromadorea</taxon>
        <taxon>Rhabditida</taxon>
        <taxon>Rhabditina</taxon>
        <taxon>Diplogasteromorpha</taxon>
        <taxon>Diplogasteroidea</taxon>
        <taxon>Neodiplogasteridae</taxon>
        <taxon>Pristionchus</taxon>
    </lineage>
</organism>
<comment type="caution">
    <text evidence="3">The sequence shown here is derived from an EMBL/GenBank/DDBJ whole genome shotgun (WGS) entry which is preliminary data.</text>
</comment>
<accession>A0AAN5CRV4</accession>
<dbReference type="Proteomes" id="UP001328107">
    <property type="component" value="Unassembled WGS sequence"/>
</dbReference>
<evidence type="ECO:0000313" key="4">
    <source>
        <dbReference type="Proteomes" id="UP001328107"/>
    </source>
</evidence>